<evidence type="ECO:0000313" key="3">
    <source>
        <dbReference type="Proteomes" id="UP001596417"/>
    </source>
</evidence>
<proteinExistence type="predicted"/>
<dbReference type="GeneID" id="76198990"/>
<keyword evidence="3" id="KW-1185">Reference proteome</keyword>
<reference evidence="2 3" key="1">
    <citation type="journal article" date="2019" name="Int. J. Syst. Evol. Microbiol.">
        <title>The Global Catalogue of Microorganisms (GCM) 10K type strain sequencing project: providing services to taxonomists for standard genome sequencing and annotation.</title>
        <authorList>
            <consortium name="The Broad Institute Genomics Platform"/>
            <consortium name="The Broad Institute Genome Sequencing Center for Infectious Disease"/>
            <person name="Wu L."/>
            <person name="Ma J."/>
        </authorList>
    </citation>
    <scope>NUCLEOTIDE SEQUENCE [LARGE SCALE GENOMIC DNA]</scope>
    <source>
        <strain evidence="2 3">RDMS1</strain>
    </source>
</reference>
<name>A0ABD5YJ74_9EURY</name>
<evidence type="ECO:0000313" key="2">
    <source>
        <dbReference type="EMBL" id="MFC7189419.1"/>
    </source>
</evidence>
<dbReference type="EMBL" id="JBHTAX010000001">
    <property type="protein sequence ID" value="MFC7189419.1"/>
    <property type="molecule type" value="Genomic_DNA"/>
</dbReference>
<feature type="compositionally biased region" description="Acidic residues" evidence="1">
    <location>
        <begin position="38"/>
        <end position="71"/>
    </location>
</feature>
<dbReference type="AlphaFoldDB" id="A0ABD5YJ74"/>
<dbReference type="RefSeq" id="WP_264554966.1">
    <property type="nucleotide sequence ID" value="NZ_CP109979.1"/>
</dbReference>
<comment type="caution">
    <text evidence="2">The sequence shown here is derived from an EMBL/GenBank/DDBJ whole genome shotgun (WGS) entry which is preliminary data.</text>
</comment>
<evidence type="ECO:0000256" key="1">
    <source>
        <dbReference type="SAM" id="MobiDB-lite"/>
    </source>
</evidence>
<gene>
    <name evidence="2" type="ORF">ACFQL7_05870</name>
</gene>
<organism evidence="2 3">
    <name type="scientific">Halocatena marina</name>
    <dbReference type="NCBI Taxonomy" id="2934937"/>
    <lineage>
        <taxon>Archaea</taxon>
        <taxon>Methanobacteriati</taxon>
        <taxon>Methanobacteriota</taxon>
        <taxon>Stenosarchaea group</taxon>
        <taxon>Halobacteria</taxon>
        <taxon>Halobacteriales</taxon>
        <taxon>Natronomonadaceae</taxon>
        <taxon>Halocatena</taxon>
    </lineage>
</organism>
<feature type="region of interest" description="Disordered" evidence="1">
    <location>
        <begin position="1"/>
        <end position="71"/>
    </location>
</feature>
<accession>A0ABD5YJ74</accession>
<protein>
    <submittedName>
        <fullName evidence="2">Uncharacterized protein</fullName>
    </submittedName>
</protein>
<dbReference type="Proteomes" id="UP001596417">
    <property type="component" value="Unassembled WGS sequence"/>
</dbReference>
<sequence length="193" mass="20811">MIDVTNLKKVREQRQRQTTHTGEMPHDDASSVILLTDGGDEAENNENDGTEDNESDGTENTTEDNGTESDGETQVLYLDLEGLFLDLLGLEVDLNEVILDVSAVRGSGNLLGNLLSEVAGLLDTDLSDILDGILPDDILSGVLPDELLSEMDLDDRIPSLSDVMFGVVNLLLDMVLDALEDGESTDESSSDTQ</sequence>